<name>Q8DK47_THEVB</name>
<dbReference type="EMBL" id="BA000039">
    <property type="protein sequence ID" value="BAC08576.1"/>
    <property type="molecule type" value="Genomic_DNA"/>
</dbReference>
<dbReference type="KEGG" id="tel:tll1023"/>
<dbReference type="GO" id="GO:0006935">
    <property type="term" value="P:chemotaxis"/>
    <property type="evidence" value="ECO:0007669"/>
    <property type="project" value="InterPro"/>
</dbReference>
<dbReference type="Proteomes" id="UP000000440">
    <property type="component" value="Chromosome"/>
</dbReference>
<dbReference type="eggNOG" id="COG0835">
    <property type="taxonomic scope" value="Bacteria"/>
</dbReference>
<dbReference type="EnsemblBacteria" id="BAC08576">
    <property type="protein sequence ID" value="BAC08576"/>
    <property type="gene ID" value="BAC08576"/>
</dbReference>
<dbReference type="SMART" id="SM00260">
    <property type="entry name" value="CheW"/>
    <property type="match status" value="1"/>
</dbReference>
<dbReference type="InterPro" id="IPR002545">
    <property type="entry name" value="CheW-lke_dom"/>
</dbReference>
<protein>
    <submittedName>
        <fullName evidence="2">Tll1023 protein</fullName>
    </submittedName>
</protein>
<dbReference type="Pfam" id="PF01584">
    <property type="entry name" value="CheW"/>
    <property type="match status" value="1"/>
</dbReference>
<dbReference type="GO" id="GO:0005829">
    <property type="term" value="C:cytosol"/>
    <property type="evidence" value="ECO:0007669"/>
    <property type="project" value="TreeGrafter"/>
</dbReference>
<dbReference type="Gene3D" id="2.40.50.180">
    <property type="entry name" value="CheA-289, Domain 4"/>
    <property type="match status" value="1"/>
</dbReference>
<dbReference type="PROSITE" id="PS50851">
    <property type="entry name" value="CHEW"/>
    <property type="match status" value="1"/>
</dbReference>
<dbReference type="STRING" id="197221.gene:10747616"/>
<evidence type="ECO:0000313" key="2">
    <source>
        <dbReference type="EMBL" id="BAC08576.1"/>
    </source>
</evidence>
<feature type="domain" description="CheW-like" evidence="1">
    <location>
        <begin position="9"/>
        <end position="159"/>
    </location>
</feature>
<dbReference type="PANTHER" id="PTHR22617:SF23">
    <property type="entry name" value="CHEMOTAXIS PROTEIN CHEW"/>
    <property type="match status" value="1"/>
</dbReference>
<organism evidence="2 3">
    <name type="scientific">Thermosynechococcus vestitus (strain NIES-2133 / IAM M-273 / BP-1)</name>
    <dbReference type="NCBI Taxonomy" id="197221"/>
    <lineage>
        <taxon>Bacteria</taxon>
        <taxon>Bacillati</taxon>
        <taxon>Cyanobacteriota</taxon>
        <taxon>Cyanophyceae</taxon>
        <taxon>Acaryochloridales</taxon>
        <taxon>Thermosynechococcaceae</taxon>
        <taxon>Thermosynechococcus</taxon>
    </lineage>
</organism>
<dbReference type="AlphaFoldDB" id="Q8DK47"/>
<gene>
    <name evidence="2" type="ordered locus">tll1023</name>
</gene>
<dbReference type="SUPFAM" id="SSF50341">
    <property type="entry name" value="CheW-like"/>
    <property type="match status" value="1"/>
</dbReference>
<dbReference type="PANTHER" id="PTHR22617">
    <property type="entry name" value="CHEMOTAXIS SENSOR HISTIDINE KINASE-RELATED"/>
    <property type="match status" value="1"/>
</dbReference>
<sequence>MMSVSAPILQEYFHVELPRRVNVGIPLGQTAEVLSVEPRDISLVPGVSAALLGISNHRGRLLWMLDLLKLLGVEHAWGRSPHQRWTALVMRDTDGSSPRQLACLVSQLRGIIHVSPQQQQPVPQRLQGQVQQYLQGFVQLDGLPILLLNVEAVFEAVAYSAAPAL</sequence>
<accession>Q8DK47</accession>
<dbReference type="Gene3D" id="2.30.30.40">
    <property type="entry name" value="SH3 Domains"/>
    <property type="match status" value="1"/>
</dbReference>
<dbReference type="GO" id="GO:0007165">
    <property type="term" value="P:signal transduction"/>
    <property type="evidence" value="ECO:0007669"/>
    <property type="project" value="InterPro"/>
</dbReference>
<evidence type="ECO:0000313" key="3">
    <source>
        <dbReference type="Proteomes" id="UP000000440"/>
    </source>
</evidence>
<proteinExistence type="predicted"/>
<keyword evidence="3" id="KW-1185">Reference proteome</keyword>
<reference evidence="2 3" key="1">
    <citation type="journal article" date="2002" name="DNA Res.">
        <title>Complete genome structure of the thermophilic cyanobacterium Thermosynechococcus elongatus BP-1.</title>
        <authorList>
            <person name="Nakamura Y."/>
            <person name="Kaneko T."/>
            <person name="Sato S."/>
            <person name="Ikeuchi M."/>
            <person name="Katoh H."/>
            <person name="Sasamoto S."/>
            <person name="Watanabe A."/>
            <person name="Iriguchi M."/>
            <person name="Kawashima K."/>
            <person name="Kimura T."/>
            <person name="Kishida Y."/>
            <person name="Kiyokawa C."/>
            <person name="Kohara M."/>
            <person name="Matsumoto M."/>
            <person name="Matsuno A."/>
            <person name="Nakazaki N."/>
            <person name="Shimpo S."/>
            <person name="Sugimoto M."/>
            <person name="Takeuchi C."/>
            <person name="Yamada M."/>
            <person name="Tabata S."/>
        </authorList>
    </citation>
    <scope>NUCLEOTIDE SEQUENCE [LARGE SCALE GENOMIC DNA]</scope>
    <source>
        <strain evidence="3">IAM M-273 / NIES-2133 / BP-1</strain>
    </source>
</reference>
<evidence type="ECO:0000259" key="1">
    <source>
        <dbReference type="PROSITE" id="PS50851"/>
    </source>
</evidence>
<dbReference type="InterPro" id="IPR036061">
    <property type="entry name" value="CheW-like_dom_sf"/>
</dbReference>
<dbReference type="InterPro" id="IPR039315">
    <property type="entry name" value="CheW"/>
</dbReference>